<gene>
    <name evidence="9" type="ORF">AWC38_SpisGene15838</name>
</gene>
<evidence type="ECO:0000256" key="2">
    <source>
        <dbReference type="ARBA" id="ARBA00004514"/>
    </source>
</evidence>
<dbReference type="InterPro" id="IPR009112">
    <property type="entry name" value="GTP_CycHdrlase_I_reg"/>
</dbReference>
<evidence type="ECO:0000256" key="8">
    <source>
        <dbReference type="ARBA" id="ARBA00032599"/>
    </source>
</evidence>
<dbReference type="PANTHER" id="PTHR16852:SF2">
    <property type="entry name" value="GTP CYCLOHYDROLASE 1 FEEDBACK REGULATORY PROTEIN"/>
    <property type="match status" value="1"/>
</dbReference>
<reference evidence="10" key="1">
    <citation type="journal article" date="2017" name="bioRxiv">
        <title>Comparative analysis of the genomes of Stylophora pistillata and Acropora digitifera provides evidence for extensive differences between species of corals.</title>
        <authorList>
            <person name="Voolstra C.R."/>
            <person name="Li Y."/>
            <person name="Liew Y.J."/>
            <person name="Baumgarten S."/>
            <person name="Zoccola D."/>
            <person name="Flot J.-F."/>
            <person name="Tambutte S."/>
            <person name="Allemand D."/>
            <person name="Aranda M."/>
        </authorList>
    </citation>
    <scope>NUCLEOTIDE SEQUENCE [LARGE SCALE GENOMIC DNA]</scope>
</reference>
<dbReference type="GO" id="GO:0005829">
    <property type="term" value="C:cytosol"/>
    <property type="evidence" value="ECO:0007669"/>
    <property type="project" value="UniProtKB-SubCell"/>
</dbReference>
<sequence>MNTDDSENIYSEGTTCIDLAIHDQTPQDVRVSLDPLQKISKTLVGDRRSRCVTYKTDEPPFSVLSHLKDCRYRVVGLTSVKETCIWTCDSPNVNHDRDVCRVVGEAYRETTTHIDNNFQWSNDELEGLRRWLHPLTVSIGRSRLSTSLPPPEVLTKLKDVGFSVVAANTIGKTTSWTLQGDIPVIKVRVGNTEAHIESNFRSTPAATEILSSWLYPLRILDDESLLPTQDQPGEVLNRLKALGFSVAEENNGVWTLKAVPKQIFVRNKMNMETVRIPGDDVPHPRYGAVEAYRNARTYIDSSFQWSRREMAFLDSKQGLGPLTRDRFDCLLSTPRPPLEVLYKLHRFLGFSDVAENTVGVTTVRTLGR</sequence>
<dbReference type="EMBL" id="LSMT01000346">
    <property type="protein sequence ID" value="PFX19738.1"/>
    <property type="molecule type" value="Genomic_DNA"/>
</dbReference>
<dbReference type="Pfam" id="PF06399">
    <property type="entry name" value="GFRP"/>
    <property type="match status" value="1"/>
</dbReference>
<keyword evidence="7" id="KW-0539">Nucleus</keyword>
<keyword evidence="6" id="KW-0472">Membrane</keyword>
<dbReference type="Gene3D" id="3.30.1410.10">
    <property type="entry name" value="GTP cyclohydrolase I feedback regulatory protein GFRP"/>
    <property type="match status" value="2"/>
</dbReference>
<name>A0A2B4RTU4_STYPI</name>
<protein>
    <recommendedName>
        <fullName evidence="4">GTP cyclohydrolase 1 feedback regulatory protein</fullName>
    </recommendedName>
    <alternativeName>
        <fullName evidence="8">GTP cyclohydrolase I feedback regulatory protein</fullName>
    </alternativeName>
</protein>
<evidence type="ECO:0000313" key="10">
    <source>
        <dbReference type="Proteomes" id="UP000225706"/>
    </source>
</evidence>
<comment type="similarity">
    <text evidence="3">Belongs to the GFRP family.</text>
</comment>
<dbReference type="SUPFAM" id="SSF69761">
    <property type="entry name" value="GTP cyclohydrolase I feedback regulatory protein, GFRP"/>
    <property type="match status" value="1"/>
</dbReference>
<accession>A0A2B4RTU4</accession>
<evidence type="ECO:0000256" key="5">
    <source>
        <dbReference type="ARBA" id="ARBA00022490"/>
    </source>
</evidence>
<dbReference type="InterPro" id="IPR036717">
    <property type="entry name" value="GFRP_sf"/>
</dbReference>
<organism evidence="9 10">
    <name type="scientific">Stylophora pistillata</name>
    <name type="common">Smooth cauliflower coral</name>
    <dbReference type="NCBI Taxonomy" id="50429"/>
    <lineage>
        <taxon>Eukaryota</taxon>
        <taxon>Metazoa</taxon>
        <taxon>Cnidaria</taxon>
        <taxon>Anthozoa</taxon>
        <taxon>Hexacorallia</taxon>
        <taxon>Scleractinia</taxon>
        <taxon>Astrocoeniina</taxon>
        <taxon>Pocilloporidae</taxon>
        <taxon>Stylophora</taxon>
    </lineage>
</organism>
<comment type="subcellular location">
    <subcellularLocation>
        <location evidence="2">Cytoplasm</location>
        <location evidence="2">Cytosol</location>
    </subcellularLocation>
    <subcellularLocation>
        <location evidence="1">Nucleus membrane</location>
    </subcellularLocation>
</comment>
<dbReference type="GO" id="GO:0031965">
    <property type="term" value="C:nuclear membrane"/>
    <property type="evidence" value="ECO:0007669"/>
    <property type="project" value="UniProtKB-SubCell"/>
</dbReference>
<keyword evidence="5" id="KW-0963">Cytoplasm</keyword>
<dbReference type="PANTHER" id="PTHR16852">
    <property type="entry name" value="GTP CYCLOHYDROLASE 1 FEEDBACK REGULATORY PROTEIN"/>
    <property type="match status" value="1"/>
</dbReference>
<evidence type="ECO:0000256" key="4">
    <source>
        <dbReference type="ARBA" id="ARBA00020099"/>
    </source>
</evidence>
<proteinExistence type="inferred from homology"/>
<comment type="caution">
    <text evidence="9">The sequence shown here is derived from an EMBL/GenBank/DDBJ whole genome shotgun (WGS) entry which is preliminary data.</text>
</comment>
<evidence type="ECO:0000256" key="6">
    <source>
        <dbReference type="ARBA" id="ARBA00023136"/>
    </source>
</evidence>
<evidence type="ECO:0000256" key="7">
    <source>
        <dbReference type="ARBA" id="ARBA00023242"/>
    </source>
</evidence>
<dbReference type="Proteomes" id="UP000225706">
    <property type="component" value="Unassembled WGS sequence"/>
</dbReference>
<evidence type="ECO:0000256" key="1">
    <source>
        <dbReference type="ARBA" id="ARBA00004126"/>
    </source>
</evidence>
<keyword evidence="10" id="KW-1185">Reference proteome</keyword>
<dbReference type="GO" id="GO:0009890">
    <property type="term" value="P:negative regulation of biosynthetic process"/>
    <property type="evidence" value="ECO:0007669"/>
    <property type="project" value="InterPro"/>
</dbReference>
<dbReference type="GO" id="GO:0044549">
    <property type="term" value="F:GTP cyclohydrolase binding"/>
    <property type="evidence" value="ECO:0007669"/>
    <property type="project" value="TreeGrafter"/>
</dbReference>
<evidence type="ECO:0000313" key="9">
    <source>
        <dbReference type="EMBL" id="PFX19738.1"/>
    </source>
</evidence>
<evidence type="ECO:0000256" key="3">
    <source>
        <dbReference type="ARBA" id="ARBA00007605"/>
    </source>
</evidence>
<dbReference type="AlphaFoldDB" id="A0A2B4RTU4"/>